<dbReference type="RefSeq" id="XP_056471811.1">
    <property type="nucleotide sequence ID" value="XM_056621005.1"/>
</dbReference>
<reference evidence="4" key="2">
    <citation type="journal article" date="2023" name="IMA Fungus">
        <title>Comparative genomic study of the Penicillium genus elucidates a diverse pangenome and 15 lateral gene transfer events.</title>
        <authorList>
            <person name="Petersen C."/>
            <person name="Sorensen T."/>
            <person name="Nielsen M.R."/>
            <person name="Sondergaard T.E."/>
            <person name="Sorensen J.L."/>
            <person name="Fitzpatrick D.A."/>
            <person name="Frisvad J.C."/>
            <person name="Nielsen K.L."/>
        </authorList>
    </citation>
    <scope>NUCLEOTIDE SEQUENCE</scope>
    <source>
        <strain evidence="4">IBT 30761</strain>
    </source>
</reference>
<sequence length="364" mass="39919">MAFLSLADGIAVICFLPFLLFLLRFLGGRKLPQVLDQAALASQHPRRASQTLSSPKNDDMAQLLAKVEGLCAYINRLEADRDGLRDAYQLADERSRREDAAKVIRARYDEQAECELQKVCAGYEAKLHGAIRSLEARLASDRQRIVADKQASERACEERLRHLEEEHRAMIGFAEVKYAEVVGERNYYRSLAKQAEKTTQSLGTSACPTALSTIDADGDTRMGDAVSGQHIFISTTEMEEITGLREQNRQFAREYAGLKVNIAQLQLEGEELLKENHLLRSGTFGANAAQWQGSHGVPALQREEEGPLVARIAEGVPMKGGEVHQEVGIRGGAGLQVITGPSKRITLPVPNQQESATASASPAL</sequence>
<accession>A0A9W9EXR6</accession>
<keyword evidence="3" id="KW-0812">Transmembrane</keyword>
<proteinExistence type="predicted"/>
<protein>
    <submittedName>
        <fullName evidence="4">Uncharacterized protein</fullName>
    </submittedName>
</protein>
<keyword evidence="1" id="KW-0175">Coiled coil</keyword>
<evidence type="ECO:0000313" key="4">
    <source>
        <dbReference type="EMBL" id="KAJ5089829.1"/>
    </source>
</evidence>
<dbReference type="GeneID" id="81359984"/>
<dbReference type="Proteomes" id="UP001149074">
    <property type="component" value="Unassembled WGS sequence"/>
</dbReference>
<evidence type="ECO:0000256" key="3">
    <source>
        <dbReference type="SAM" id="Phobius"/>
    </source>
</evidence>
<evidence type="ECO:0000313" key="5">
    <source>
        <dbReference type="Proteomes" id="UP001149074"/>
    </source>
</evidence>
<comment type="caution">
    <text evidence="4">The sequence shown here is derived from an EMBL/GenBank/DDBJ whole genome shotgun (WGS) entry which is preliminary data.</text>
</comment>
<evidence type="ECO:0000256" key="2">
    <source>
        <dbReference type="SAM" id="MobiDB-lite"/>
    </source>
</evidence>
<organism evidence="4 5">
    <name type="scientific">Penicillium argentinense</name>
    <dbReference type="NCBI Taxonomy" id="1131581"/>
    <lineage>
        <taxon>Eukaryota</taxon>
        <taxon>Fungi</taxon>
        <taxon>Dikarya</taxon>
        <taxon>Ascomycota</taxon>
        <taxon>Pezizomycotina</taxon>
        <taxon>Eurotiomycetes</taxon>
        <taxon>Eurotiomycetidae</taxon>
        <taxon>Eurotiales</taxon>
        <taxon>Aspergillaceae</taxon>
        <taxon>Penicillium</taxon>
    </lineage>
</organism>
<dbReference type="EMBL" id="JAPQKI010000009">
    <property type="protein sequence ID" value="KAJ5089829.1"/>
    <property type="molecule type" value="Genomic_DNA"/>
</dbReference>
<keyword evidence="3" id="KW-1133">Transmembrane helix</keyword>
<evidence type="ECO:0000256" key="1">
    <source>
        <dbReference type="SAM" id="Coils"/>
    </source>
</evidence>
<keyword evidence="5" id="KW-1185">Reference proteome</keyword>
<gene>
    <name evidence="4" type="ORF">N7532_008513</name>
</gene>
<feature type="compositionally biased region" description="Polar residues" evidence="2">
    <location>
        <begin position="349"/>
        <end position="364"/>
    </location>
</feature>
<name>A0A9W9EXR6_9EURO</name>
<feature type="transmembrane region" description="Helical" evidence="3">
    <location>
        <begin position="6"/>
        <end position="26"/>
    </location>
</feature>
<dbReference type="AlphaFoldDB" id="A0A9W9EXR6"/>
<keyword evidence="3" id="KW-0472">Membrane</keyword>
<feature type="region of interest" description="Disordered" evidence="2">
    <location>
        <begin position="345"/>
        <end position="364"/>
    </location>
</feature>
<reference evidence="4" key="1">
    <citation type="submission" date="2022-11" db="EMBL/GenBank/DDBJ databases">
        <authorList>
            <person name="Petersen C."/>
        </authorList>
    </citation>
    <scope>NUCLEOTIDE SEQUENCE</scope>
    <source>
        <strain evidence="4">IBT 30761</strain>
    </source>
</reference>
<feature type="coiled-coil region" evidence="1">
    <location>
        <begin position="248"/>
        <end position="275"/>
    </location>
</feature>